<gene>
    <name evidence="1" type="ORF">SAMN05192558_105194</name>
</gene>
<name>A0A1H0N5C9_9PSEU</name>
<dbReference type="AlphaFoldDB" id="A0A1H0N5C9"/>
<proteinExistence type="predicted"/>
<dbReference type="EMBL" id="FNJB01000005">
    <property type="protein sequence ID" value="SDO87600.1"/>
    <property type="molecule type" value="Genomic_DNA"/>
</dbReference>
<organism evidence="1 2">
    <name type="scientific">Actinokineospora alba</name>
    <dbReference type="NCBI Taxonomy" id="504798"/>
    <lineage>
        <taxon>Bacteria</taxon>
        <taxon>Bacillati</taxon>
        <taxon>Actinomycetota</taxon>
        <taxon>Actinomycetes</taxon>
        <taxon>Pseudonocardiales</taxon>
        <taxon>Pseudonocardiaceae</taxon>
        <taxon>Actinokineospora</taxon>
    </lineage>
</organism>
<evidence type="ECO:0000313" key="2">
    <source>
        <dbReference type="Proteomes" id="UP000199651"/>
    </source>
</evidence>
<reference evidence="2" key="1">
    <citation type="submission" date="2016-10" db="EMBL/GenBank/DDBJ databases">
        <authorList>
            <person name="Varghese N."/>
            <person name="Submissions S."/>
        </authorList>
    </citation>
    <scope>NUCLEOTIDE SEQUENCE [LARGE SCALE GENOMIC DNA]</scope>
    <source>
        <strain evidence="2">IBRC-M 10655</strain>
    </source>
</reference>
<dbReference type="Proteomes" id="UP000199651">
    <property type="component" value="Unassembled WGS sequence"/>
</dbReference>
<accession>A0A1H0N5C9</accession>
<sequence length="53" mass="5644">MTCSECLAHVSHCHGTLIVDLVAVECTDADCVDLDPARHALVVARGRVPVSTR</sequence>
<dbReference type="RefSeq" id="WP_166658059.1">
    <property type="nucleotide sequence ID" value="NZ_FNDV01000002.1"/>
</dbReference>
<protein>
    <submittedName>
        <fullName evidence="1">Uncharacterized protein</fullName>
    </submittedName>
</protein>
<evidence type="ECO:0000313" key="1">
    <source>
        <dbReference type="EMBL" id="SDO87600.1"/>
    </source>
</evidence>
<keyword evidence="2" id="KW-1185">Reference proteome</keyword>